<keyword evidence="2" id="KW-0853">WD repeat</keyword>
<evidence type="ECO:0000256" key="4">
    <source>
        <dbReference type="ARBA" id="ARBA00022917"/>
    </source>
</evidence>
<protein>
    <submittedName>
        <fullName evidence="8">Eukaryotic translation initiation factor 2A</fullName>
    </submittedName>
</protein>
<dbReference type="GO" id="GO:0000049">
    <property type="term" value="F:tRNA binding"/>
    <property type="evidence" value="ECO:0007669"/>
    <property type="project" value="TreeGrafter"/>
</dbReference>
<reference evidence="5 7" key="2">
    <citation type="submission" date="2018-11" db="EMBL/GenBank/DDBJ databases">
        <authorList>
            <consortium name="Pathogen Informatics"/>
        </authorList>
    </citation>
    <scope>NUCLEOTIDE SEQUENCE [LARGE SCALE GENOMIC DNA]</scope>
</reference>
<gene>
    <name evidence="5" type="ORF">DME_LOCUS517</name>
</gene>
<dbReference type="Proteomes" id="UP000038040">
    <property type="component" value="Unplaced"/>
</dbReference>
<evidence type="ECO:0000256" key="1">
    <source>
        <dbReference type="ARBA" id="ARBA00022540"/>
    </source>
</evidence>
<reference evidence="8" key="1">
    <citation type="submission" date="2017-02" db="UniProtKB">
        <authorList>
            <consortium name="WormBaseParasite"/>
        </authorList>
    </citation>
    <scope>IDENTIFICATION</scope>
</reference>
<dbReference type="STRING" id="318479.A0A0N4UCB1"/>
<evidence type="ECO:0000313" key="6">
    <source>
        <dbReference type="Proteomes" id="UP000038040"/>
    </source>
</evidence>
<evidence type="ECO:0000256" key="2">
    <source>
        <dbReference type="ARBA" id="ARBA00022574"/>
    </source>
</evidence>
<name>A0A0N4UCB1_DRAME</name>
<keyword evidence="7" id="KW-1185">Reference proteome</keyword>
<keyword evidence="1" id="KW-0396">Initiation factor</keyword>
<evidence type="ECO:0000256" key="3">
    <source>
        <dbReference type="ARBA" id="ARBA00022737"/>
    </source>
</evidence>
<dbReference type="AlphaFoldDB" id="A0A0N4UCB1"/>
<proteinExistence type="predicted"/>
<dbReference type="GO" id="GO:0003729">
    <property type="term" value="F:mRNA binding"/>
    <property type="evidence" value="ECO:0007669"/>
    <property type="project" value="TreeGrafter"/>
</dbReference>
<evidence type="ECO:0000313" key="5">
    <source>
        <dbReference type="EMBL" id="VDN50544.1"/>
    </source>
</evidence>
<dbReference type="Proteomes" id="UP000274756">
    <property type="component" value="Unassembled WGS sequence"/>
</dbReference>
<dbReference type="EMBL" id="UYYG01000004">
    <property type="protein sequence ID" value="VDN50544.1"/>
    <property type="molecule type" value="Genomic_DNA"/>
</dbReference>
<keyword evidence="3" id="KW-0677">Repeat</keyword>
<dbReference type="PANTHER" id="PTHR13227">
    <property type="entry name" value="EUKARYOTIC TRANSLATION INITIATION FACTOR 2A"/>
    <property type="match status" value="1"/>
</dbReference>
<dbReference type="InterPro" id="IPR011387">
    <property type="entry name" value="TIF2A"/>
</dbReference>
<dbReference type="GO" id="GO:0043022">
    <property type="term" value="F:ribosome binding"/>
    <property type="evidence" value="ECO:0007669"/>
    <property type="project" value="TreeGrafter"/>
</dbReference>
<organism evidence="6 8">
    <name type="scientific">Dracunculus medinensis</name>
    <name type="common">Guinea worm</name>
    <dbReference type="NCBI Taxonomy" id="318479"/>
    <lineage>
        <taxon>Eukaryota</taxon>
        <taxon>Metazoa</taxon>
        <taxon>Ecdysozoa</taxon>
        <taxon>Nematoda</taxon>
        <taxon>Chromadorea</taxon>
        <taxon>Rhabditida</taxon>
        <taxon>Spirurina</taxon>
        <taxon>Dracunculoidea</taxon>
        <taxon>Dracunculidae</taxon>
        <taxon>Dracunculus</taxon>
    </lineage>
</organism>
<dbReference type="GO" id="GO:0022627">
    <property type="term" value="C:cytosolic small ribosomal subunit"/>
    <property type="evidence" value="ECO:0007669"/>
    <property type="project" value="TreeGrafter"/>
</dbReference>
<dbReference type="WBParaSite" id="DME_0000489601-mRNA-1">
    <property type="protein sequence ID" value="DME_0000489601-mRNA-1"/>
    <property type="gene ID" value="DME_0000489601"/>
</dbReference>
<keyword evidence="4" id="KW-0648">Protein biosynthesis</keyword>
<dbReference type="GO" id="GO:0003743">
    <property type="term" value="F:translation initiation factor activity"/>
    <property type="evidence" value="ECO:0007669"/>
    <property type="project" value="UniProtKB-KW"/>
</dbReference>
<dbReference type="PANTHER" id="PTHR13227:SF0">
    <property type="entry name" value="EUKARYOTIC TRANSLATION INITIATION FACTOR 2A"/>
    <property type="match status" value="1"/>
</dbReference>
<dbReference type="OrthoDB" id="2194683at2759"/>
<sequence length="214" mass="23815">MSENLCFAVRASDALSLFRGTNSPTSIFQTTANNGKSCRISRFSNTGQYFAYCDGVKTVVIEIATAEEAISVDLPRTQKIVFSTKDHIMITYEPHVTYGPRVNGIEGRQRKPPPNMRIWTLPDGRLLAAVTAQNVNSGKMDWSDDESCALRVIGSELMIGKSIFSEKYHSKLAVPKIDDFALSRGSEPYHCAIHIRAFGGQPALTQIRKYNFLF</sequence>
<accession>A0A0N4UCB1</accession>
<evidence type="ECO:0000313" key="8">
    <source>
        <dbReference type="WBParaSite" id="DME_0000489601-mRNA-1"/>
    </source>
</evidence>
<evidence type="ECO:0000313" key="7">
    <source>
        <dbReference type="Proteomes" id="UP000274756"/>
    </source>
</evidence>